<evidence type="ECO:0000313" key="5">
    <source>
        <dbReference type="EMBL" id="KKK57765.1"/>
    </source>
</evidence>
<dbReference type="GO" id="GO:0016491">
    <property type="term" value="F:oxidoreductase activity"/>
    <property type="evidence" value="ECO:0007669"/>
    <property type="project" value="InterPro"/>
</dbReference>
<evidence type="ECO:0000259" key="4">
    <source>
        <dbReference type="PROSITE" id="PS51669"/>
    </source>
</evidence>
<evidence type="ECO:0000256" key="3">
    <source>
        <dbReference type="ARBA" id="ARBA00023014"/>
    </source>
</evidence>
<dbReference type="GO" id="GO:0046872">
    <property type="term" value="F:metal ion binding"/>
    <property type="evidence" value="ECO:0007669"/>
    <property type="project" value="UniProtKB-KW"/>
</dbReference>
<evidence type="ECO:0000256" key="2">
    <source>
        <dbReference type="ARBA" id="ARBA00023004"/>
    </source>
</evidence>
<dbReference type="EMBL" id="LAZR01064311">
    <property type="protein sequence ID" value="KKK57765.1"/>
    <property type="molecule type" value="Genomic_DNA"/>
</dbReference>
<dbReference type="PANTHER" id="PTHR43742:SF6">
    <property type="entry name" value="OXIDOREDUCTASE YYAE-RELATED"/>
    <property type="match status" value="1"/>
</dbReference>
<name>A0A0F8X9U2_9ZZZZ</name>
<gene>
    <name evidence="5" type="ORF">LCGC14_3051190</name>
</gene>
<dbReference type="PROSITE" id="PS51669">
    <property type="entry name" value="4FE4S_MOW_BIS_MGD"/>
    <property type="match status" value="1"/>
</dbReference>
<dbReference type="Pfam" id="PF00384">
    <property type="entry name" value="Molybdopterin"/>
    <property type="match status" value="1"/>
</dbReference>
<dbReference type="PANTHER" id="PTHR43742">
    <property type="entry name" value="TRIMETHYLAMINE-N-OXIDE REDUCTASE"/>
    <property type="match status" value="1"/>
</dbReference>
<dbReference type="SUPFAM" id="SSF53706">
    <property type="entry name" value="Formate dehydrogenase/DMSO reductase, domains 1-3"/>
    <property type="match status" value="1"/>
</dbReference>
<protein>
    <recommendedName>
        <fullName evidence="4">4Fe-4S Mo/W bis-MGD-type domain-containing protein</fullName>
    </recommendedName>
</protein>
<keyword evidence="3" id="KW-0411">Iron-sulfur</keyword>
<keyword evidence="1" id="KW-0479">Metal-binding</keyword>
<dbReference type="InterPro" id="IPR006656">
    <property type="entry name" value="Mopterin_OxRdtase"/>
</dbReference>
<dbReference type="AlphaFoldDB" id="A0A0F8X9U2"/>
<dbReference type="InterPro" id="IPR050612">
    <property type="entry name" value="Prok_Mopterin_Oxidored"/>
</dbReference>
<feature type="domain" description="4Fe-4S Mo/W bis-MGD-type" evidence="4">
    <location>
        <begin position="29"/>
        <end position="94"/>
    </location>
</feature>
<dbReference type="GO" id="GO:0051536">
    <property type="term" value="F:iron-sulfur cluster binding"/>
    <property type="evidence" value="ECO:0007669"/>
    <property type="project" value="UniProtKB-KW"/>
</dbReference>
<accession>A0A0F8X9U2</accession>
<organism evidence="5">
    <name type="scientific">marine sediment metagenome</name>
    <dbReference type="NCBI Taxonomy" id="412755"/>
    <lineage>
        <taxon>unclassified sequences</taxon>
        <taxon>metagenomes</taxon>
        <taxon>ecological metagenomes</taxon>
    </lineage>
</organism>
<evidence type="ECO:0000256" key="1">
    <source>
        <dbReference type="ARBA" id="ARBA00022723"/>
    </source>
</evidence>
<dbReference type="InterPro" id="IPR006963">
    <property type="entry name" value="Mopterin_OxRdtase_4Fe-4S_dom"/>
</dbReference>
<keyword evidence="2" id="KW-0408">Iron</keyword>
<feature type="non-terminal residue" evidence="5">
    <location>
        <position position="307"/>
    </location>
</feature>
<sequence>MKKPSKSTAARADPAGLWAEKYREKWTWDKTAWATHCINCYPGNCQYRVYVKDGVVLREEQAGTYTPVEAGVPDMNPMGCQKGNAWSSMLHSQERVLYPLKRAGERGDGNWTRVSWDEALSEIADATLDAIQESGPESVLQVSTPNEGGLMAGMLFGRIIEGLGGTVTDVNADINDFNPGLYMTYGKVNAASSVDDWFHADLTLVWHRNPVYTAIPWYHFVLESRYNGGEIVVIAPDYSPSAIHADYHVSVEPGSDAALALGMSQVIIEEALYDTQFVREQTDLPLLVRTDTRRFLRQPDLTGAGRD</sequence>
<dbReference type="Gene3D" id="3.40.50.12440">
    <property type="match status" value="2"/>
</dbReference>
<proteinExistence type="predicted"/>
<comment type="caution">
    <text evidence="5">The sequence shown here is derived from an EMBL/GenBank/DDBJ whole genome shotgun (WGS) entry which is preliminary data.</text>
</comment>
<reference evidence="5" key="1">
    <citation type="journal article" date="2015" name="Nature">
        <title>Complex archaea that bridge the gap between prokaryotes and eukaryotes.</title>
        <authorList>
            <person name="Spang A."/>
            <person name="Saw J.H."/>
            <person name="Jorgensen S.L."/>
            <person name="Zaremba-Niedzwiedzka K."/>
            <person name="Martijn J."/>
            <person name="Lind A.E."/>
            <person name="van Eijk R."/>
            <person name="Schleper C."/>
            <person name="Guy L."/>
            <person name="Ettema T.J."/>
        </authorList>
    </citation>
    <scope>NUCLEOTIDE SEQUENCE</scope>
</reference>